<dbReference type="Pfam" id="PF01965">
    <property type="entry name" value="DJ-1_PfpI"/>
    <property type="match status" value="1"/>
</dbReference>
<dbReference type="Proteomes" id="UP000234275">
    <property type="component" value="Unassembled WGS sequence"/>
</dbReference>
<proteinExistence type="predicted"/>
<dbReference type="InterPro" id="IPR052158">
    <property type="entry name" value="INH-QAR"/>
</dbReference>
<protein>
    <submittedName>
        <fullName evidence="2">DJ-1/PfpI family protein</fullName>
    </submittedName>
</protein>
<dbReference type="PANTHER" id="PTHR43130:SF7">
    <property type="entry name" value="DJ-1_PFPI DOMAIN-CONTAINING PROTEIN"/>
    <property type="match status" value="1"/>
</dbReference>
<dbReference type="STRING" id="1392250.A0A2I2GIV9"/>
<organism evidence="2 3">
    <name type="scientific">Aspergillus steynii IBT 23096</name>
    <dbReference type="NCBI Taxonomy" id="1392250"/>
    <lineage>
        <taxon>Eukaryota</taxon>
        <taxon>Fungi</taxon>
        <taxon>Dikarya</taxon>
        <taxon>Ascomycota</taxon>
        <taxon>Pezizomycotina</taxon>
        <taxon>Eurotiomycetes</taxon>
        <taxon>Eurotiomycetidae</taxon>
        <taxon>Eurotiales</taxon>
        <taxon>Aspergillaceae</taxon>
        <taxon>Aspergillus</taxon>
        <taxon>Aspergillus subgen. Circumdati</taxon>
    </lineage>
</organism>
<dbReference type="RefSeq" id="XP_024708115.1">
    <property type="nucleotide sequence ID" value="XM_024847516.1"/>
</dbReference>
<sequence>MSPIDLRNPGRPIHVGVIVFDTVTEHLDVAPVGYFSSISSDFLKDAPPQLLPDELKRQAPNFVFHWVTEDGNKPANLTGNTKVVATDSFDTCPALDIVVLGAMPASYQPSQTELAFLRKSYEDCTALLLVCGGFQAALAAGILEGKTATAPRPVLAMVNHMAPGTNWVQKRYVRDGKVWTTGSLLNGFDMVAAFGREIWGGRGSFLEILEPEGAWPNRDLDYKDTTEWKM</sequence>
<keyword evidence="3" id="KW-1185">Reference proteome</keyword>
<dbReference type="SUPFAM" id="SSF52317">
    <property type="entry name" value="Class I glutamine amidotransferase-like"/>
    <property type="match status" value="1"/>
</dbReference>
<dbReference type="PANTHER" id="PTHR43130">
    <property type="entry name" value="ARAC-FAMILY TRANSCRIPTIONAL REGULATOR"/>
    <property type="match status" value="1"/>
</dbReference>
<evidence type="ECO:0000313" key="3">
    <source>
        <dbReference type="Proteomes" id="UP000234275"/>
    </source>
</evidence>
<accession>A0A2I2GIV9</accession>
<name>A0A2I2GIV9_9EURO</name>
<dbReference type="AlphaFoldDB" id="A0A2I2GIV9"/>
<dbReference type="InterPro" id="IPR029062">
    <property type="entry name" value="Class_I_gatase-like"/>
</dbReference>
<dbReference type="EMBL" id="MSFO01000002">
    <property type="protein sequence ID" value="PLB52813.1"/>
    <property type="molecule type" value="Genomic_DNA"/>
</dbReference>
<evidence type="ECO:0000313" key="2">
    <source>
        <dbReference type="EMBL" id="PLB52813.1"/>
    </source>
</evidence>
<dbReference type="InterPro" id="IPR002818">
    <property type="entry name" value="DJ-1/PfpI"/>
</dbReference>
<dbReference type="OrthoDB" id="5424793at2759"/>
<dbReference type="VEuPathDB" id="FungiDB:P170DRAFT_423632"/>
<comment type="caution">
    <text evidence="2">The sequence shown here is derived from an EMBL/GenBank/DDBJ whole genome shotgun (WGS) entry which is preliminary data.</text>
</comment>
<evidence type="ECO:0000259" key="1">
    <source>
        <dbReference type="Pfam" id="PF01965"/>
    </source>
</evidence>
<reference evidence="2 3" key="1">
    <citation type="submission" date="2016-12" db="EMBL/GenBank/DDBJ databases">
        <title>The genomes of Aspergillus section Nigri reveals drivers in fungal speciation.</title>
        <authorList>
            <consortium name="DOE Joint Genome Institute"/>
            <person name="Vesth T.C."/>
            <person name="Nybo J."/>
            <person name="Theobald S."/>
            <person name="Brandl J."/>
            <person name="Frisvad J.C."/>
            <person name="Nielsen K.F."/>
            <person name="Lyhne E.K."/>
            <person name="Kogle M.E."/>
            <person name="Kuo A."/>
            <person name="Riley R."/>
            <person name="Clum A."/>
            <person name="Nolan M."/>
            <person name="Lipzen A."/>
            <person name="Salamov A."/>
            <person name="Henrissat B."/>
            <person name="Wiebenga A."/>
            <person name="De Vries R.P."/>
            <person name="Grigoriev I.V."/>
            <person name="Mortensen U.H."/>
            <person name="Andersen M.R."/>
            <person name="Baker S.E."/>
        </authorList>
    </citation>
    <scope>NUCLEOTIDE SEQUENCE [LARGE SCALE GENOMIC DNA]</scope>
    <source>
        <strain evidence="2 3">IBT 23096</strain>
    </source>
</reference>
<gene>
    <name evidence="2" type="ORF">P170DRAFT_423632</name>
</gene>
<feature type="domain" description="DJ-1/PfpI" evidence="1">
    <location>
        <begin position="74"/>
        <end position="183"/>
    </location>
</feature>
<dbReference type="Gene3D" id="3.40.50.880">
    <property type="match status" value="1"/>
</dbReference>
<dbReference type="GeneID" id="36555215"/>